<dbReference type="GeneID" id="113838322"/>
<keyword evidence="4" id="KW-1015">Disulfide bond</keyword>
<keyword evidence="5" id="KW-0732">Signal</keyword>
<dbReference type="Pfam" id="PF00061">
    <property type="entry name" value="Lipocalin"/>
    <property type="match status" value="1"/>
</dbReference>
<comment type="subcellular location">
    <subcellularLocation>
        <location evidence="1">Secreted</location>
    </subcellularLocation>
</comment>
<comment type="similarity">
    <text evidence="2">Belongs to the calycin superfamily. Lipocalin family.</text>
</comment>
<dbReference type="InterPro" id="IPR002345">
    <property type="entry name" value="Lipocalin"/>
</dbReference>
<dbReference type="InterPro" id="IPR002448">
    <property type="entry name" value="OBP-like"/>
</dbReference>
<dbReference type="PRINTS" id="PR01173">
    <property type="entry name" value="ODORANTBNDNG"/>
</dbReference>
<keyword evidence="3" id="KW-0964">Secreted</keyword>
<accession>A0A9J7K3J1</accession>
<reference evidence="8" key="1">
    <citation type="submission" date="2025-08" db="UniProtKB">
        <authorList>
            <consortium name="RefSeq"/>
        </authorList>
    </citation>
    <scope>IDENTIFICATION</scope>
    <source>
        <strain evidence="8">17A/GY</strain>
        <tissue evidence="8">Liver</tissue>
    </source>
</reference>
<evidence type="ECO:0000259" key="6">
    <source>
        <dbReference type="Pfam" id="PF00061"/>
    </source>
</evidence>
<dbReference type="OrthoDB" id="9450562at2759"/>
<dbReference type="Gene3D" id="2.40.128.20">
    <property type="match status" value="1"/>
</dbReference>
<dbReference type="GO" id="GO:0036094">
    <property type="term" value="F:small molecule binding"/>
    <property type="evidence" value="ECO:0007669"/>
    <property type="project" value="InterPro"/>
</dbReference>
<dbReference type="SUPFAM" id="SSF50814">
    <property type="entry name" value="Lipocalins"/>
    <property type="match status" value="1"/>
</dbReference>
<dbReference type="CDD" id="cd19427">
    <property type="entry name" value="lipocalin_OBP-like"/>
    <property type="match status" value="1"/>
</dbReference>
<dbReference type="Proteomes" id="UP001108280">
    <property type="component" value="Unplaced"/>
</dbReference>
<dbReference type="PANTHER" id="PTHR11430">
    <property type="entry name" value="LIPOCALIN"/>
    <property type="match status" value="1"/>
</dbReference>
<evidence type="ECO:0000313" key="7">
    <source>
        <dbReference type="Proteomes" id="UP001108280"/>
    </source>
</evidence>
<dbReference type="InterPro" id="IPR012674">
    <property type="entry name" value="Calycin"/>
</dbReference>
<feature type="domain" description="Lipocalin/cytosolic fatty-acid binding" evidence="6">
    <location>
        <begin position="22"/>
        <end position="161"/>
    </location>
</feature>
<keyword evidence="7" id="KW-1185">Reference proteome</keyword>
<evidence type="ECO:0000256" key="2">
    <source>
        <dbReference type="ARBA" id="ARBA00006889"/>
    </source>
</evidence>
<sequence>MAKILLLALAVGLAHSLNELEGDWVNIAIAADNVEKIENQGTMRLYAHQITCHEECDKLEITFYVNLNGQCSETTVIGYKQEDGSYRTQYEGDNVFKPVVITEDFLVFSSKNVDRDGMETHLLFSLGKGHTLTNEQYIKLEELAKQQKIPPENIREVVATDIPLTCNGHVQQCLGLEDYTAIHGEVAPPCADRMKQKSELYKLTHYQFLNVGVYPKQPKLPGNE</sequence>
<dbReference type="GO" id="GO:0005549">
    <property type="term" value="F:odorant binding"/>
    <property type="evidence" value="ECO:0007669"/>
    <property type="project" value="TreeGrafter"/>
</dbReference>
<gene>
    <name evidence="8" type="primary">LOC113838322</name>
</gene>
<feature type="signal peptide" evidence="5">
    <location>
        <begin position="1"/>
        <end position="16"/>
    </location>
</feature>
<protein>
    <submittedName>
        <fullName evidence="8">Odorant-binding protein-like</fullName>
    </submittedName>
</protein>
<feature type="chain" id="PRO_5039890530" evidence="5">
    <location>
        <begin position="17"/>
        <end position="224"/>
    </location>
</feature>
<dbReference type="AlphaFoldDB" id="A0A9J7K3J1"/>
<dbReference type="InterPro" id="IPR000566">
    <property type="entry name" value="Lipocln_cytosolic_FA-bd_dom"/>
</dbReference>
<dbReference type="RefSeq" id="XP_027289885.1">
    <property type="nucleotide sequence ID" value="XM_027434084.1"/>
</dbReference>
<evidence type="ECO:0000256" key="5">
    <source>
        <dbReference type="SAM" id="SignalP"/>
    </source>
</evidence>
<name>A0A9J7K3J1_CRIGR</name>
<evidence type="ECO:0000313" key="8">
    <source>
        <dbReference type="RefSeq" id="XP_027289885.1"/>
    </source>
</evidence>
<evidence type="ECO:0000256" key="3">
    <source>
        <dbReference type="ARBA" id="ARBA00022525"/>
    </source>
</evidence>
<organism evidence="7 8">
    <name type="scientific">Cricetulus griseus</name>
    <name type="common">Chinese hamster</name>
    <name type="synonym">Cricetulus barabensis griseus</name>
    <dbReference type="NCBI Taxonomy" id="10029"/>
    <lineage>
        <taxon>Eukaryota</taxon>
        <taxon>Metazoa</taxon>
        <taxon>Chordata</taxon>
        <taxon>Craniata</taxon>
        <taxon>Vertebrata</taxon>
        <taxon>Euteleostomi</taxon>
        <taxon>Mammalia</taxon>
        <taxon>Eutheria</taxon>
        <taxon>Euarchontoglires</taxon>
        <taxon>Glires</taxon>
        <taxon>Rodentia</taxon>
        <taxon>Myomorpha</taxon>
        <taxon>Muroidea</taxon>
        <taxon>Cricetidae</taxon>
        <taxon>Cricetinae</taxon>
        <taxon>Cricetulus</taxon>
    </lineage>
</organism>
<proteinExistence type="inferred from homology"/>
<evidence type="ECO:0000256" key="1">
    <source>
        <dbReference type="ARBA" id="ARBA00004613"/>
    </source>
</evidence>
<dbReference type="GO" id="GO:0005615">
    <property type="term" value="C:extracellular space"/>
    <property type="evidence" value="ECO:0007669"/>
    <property type="project" value="TreeGrafter"/>
</dbReference>
<evidence type="ECO:0000256" key="4">
    <source>
        <dbReference type="ARBA" id="ARBA00023157"/>
    </source>
</evidence>
<dbReference type="KEGG" id="cge:113838322"/>
<dbReference type="PANTHER" id="PTHR11430:SF65">
    <property type="entry name" value="ODORANT-BINDING PROTEIN 1A-RELATED"/>
    <property type="match status" value="1"/>
</dbReference>